<proteinExistence type="predicted"/>
<keyword evidence="3" id="KW-0548">Nucleotidyltransferase</keyword>
<name>A0A8X6XWX6_9ARAC</name>
<feature type="compositionally biased region" description="Pro residues" evidence="1">
    <location>
        <begin position="9"/>
        <end position="25"/>
    </location>
</feature>
<comment type="caution">
    <text evidence="3">The sequence shown here is derived from an EMBL/GenBank/DDBJ whole genome shotgun (WGS) entry which is preliminary data.</text>
</comment>
<dbReference type="PANTHER" id="PTHR19446">
    <property type="entry name" value="REVERSE TRANSCRIPTASES"/>
    <property type="match status" value="1"/>
</dbReference>
<dbReference type="Pfam" id="PF00078">
    <property type="entry name" value="RVT_1"/>
    <property type="match status" value="1"/>
</dbReference>
<keyword evidence="3" id="KW-0695">RNA-directed DNA polymerase</keyword>
<keyword evidence="3" id="KW-0808">Transferase</keyword>
<evidence type="ECO:0000259" key="2">
    <source>
        <dbReference type="Pfam" id="PF00078"/>
    </source>
</evidence>
<dbReference type="OrthoDB" id="416454at2759"/>
<keyword evidence="4" id="KW-1185">Reference proteome</keyword>
<evidence type="ECO:0000313" key="3">
    <source>
        <dbReference type="EMBL" id="GFY61795.1"/>
    </source>
</evidence>
<feature type="domain" description="Reverse transcriptase" evidence="2">
    <location>
        <begin position="46"/>
        <end position="132"/>
    </location>
</feature>
<gene>
    <name evidence="3" type="primary">pol_3515</name>
    <name evidence="3" type="ORF">TNIN_84681</name>
</gene>
<evidence type="ECO:0000313" key="4">
    <source>
        <dbReference type="Proteomes" id="UP000886998"/>
    </source>
</evidence>
<dbReference type="Proteomes" id="UP000886998">
    <property type="component" value="Unassembled WGS sequence"/>
</dbReference>
<reference evidence="3" key="1">
    <citation type="submission" date="2020-08" db="EMBL/GenBank/DDBJ databases">
        <title>Multicomponent nature underlies the extraordinary mechanical properties of spider dragline silk.</title>
        <authorList>
            <person name="Kono N."/>
            <person name="Nakamura H."/>
            <person name="Mori M."/>
            <person name="Yoshida Y."/>
            <person name="Ohtoshi R."/>
            <person name="Malay A.D."/>
            <person name="Moran D.A.P."/>
            <person name="Tomita M."/>
            <person name="Numata K."/>
            <person name="Arakawa K."/>
        </authorList>
    </citation>
    <scope>NUCLEOTIDE SEQUENCE</scope>
</reference>
<dbReference type="InterPro" id="IPR000477">
    <property type="entry name" value="RT_dom"/>
</dbReference>
<dbReference type="AlphaFoldDB" id="A0A8X6XWX6"/>
<protein>
    <submittedName>
        <fullName evidence="3">RNA-directed DNA polymerase from mobile element jockey</fullName>
    </submittedName>
</protein>
<organism evidence="3 4">
    <name type="scientific">Trichonephila inaurata madagascariensis</name>
    <dbReference type="NCBI Taxonomy" id="2747483"/>
    <lineage>
        <taxon>Eukaryota</taxon>
        <taxon>Metazoa</taxon>
        <taxon>Ecdysozoa</taxon>
        <taxon>Arthropoda</taxon>
        <taxon>Chelicerata</taxon>
        <taxon>Arachnida</taxon>
        <taxon>Araneae</taxon>
        <taxon>Araneomorphae</taxon>
        <taxon>Entelegynae</taxon>
        <taxon>Araneoidea</taxon>
        <taxon>Nephilidae</taxon>
        <taxon>Trichonephila</taxon>
        <taxon>Trichonephila inaurata</taxon>
    </lineage>
</organism>
<dbReference type="GO" id="GO:0003964">
    <property type="term" value="F:RNA-directed DNA polymerase activity"/>
    <property type="evidence" value="ECO:0007669"/>
    <property type="project" value="UniProtKB-KW"/>
</dbReference>
<feature type="region of interest" description="Disordered" evidence="1">
    <location>
        <begin position="1"/>
        <end position="39"/>
    </location>
</feature>
<feature type="compositionally biased region" description="Polar residues" evidence="1">
    <location>
        <begin position="27"/>
        <end position="39"/>
    </location>
</feature>
<dbReference type="EMBL" id="BMAV01013811">
    <property type="protein sequence ID" value="GFY61795.1"/>
    <property type="molecule type" value="Genomic_DNA"/>
</dbReference>
<sequence length="143" mass="15902">MPHSANSPTPAPLKTPPATSFPPNPRMASNTTRIPQQNGNTLITVIPKAGKDPRFADNYRPISVISSLGKIFEKILLNHINKGCEDNNRTPDFQHGFRQRTSTHQLLCVTNLIINGFNNRTYTVGLFLDEKKPRQNVALLGTK</sequence>
<evidence type="ECO:0000256" key="1">
    <source>
        <dbReference type="SAM" id="MobiDB-lite"/>
    </source>
</evidence>
<accession>A0A8X6XWX6</accession>